<sequence>MAKFGDHASHEQFKPSSPQSQVKEIFWISVGSPILTINHGSTFMVTDLNGHIHHEGHQGIFCKVMWKLSSKVGSLGV</sequence>
<feature type="compositionally biased region" description="Basic and acidic residues" evidence="1">
    <location>
        <begin position="1"/>
        <end position="13"/>
    </location>
</feature>
<dbReference type="Proteomes" id="UP000004344">
    <property type="component" value="Unassembled WGS sequence"/>
</dbReference>
<protein>
    <recommendedName>
        <fullName evidence="2">Putative glycogen debranching enzyme N-terminal domain-containing protein</fullName>
    </recommendedName>
</protein>
<feature type="region of interest" description="Disordered" evidence="1">
    <location>
        <begin position="1"/>
        <end position="20"/>
    </location>
</feature>
<evidence type="ECO:0000259" key="2">
    <source>
        <dbReference type="Pfam" id="PF14742"/>
    </source>
</evidence>
<proteinExistence type="predicted"/>
<evidence type="ECO:0000256" key="1">
    <source>
        <dbReference type="SAM" id="MobiDB-lite"/>
    </source>
</evidence>
<organism evidence="3 4">
    <name type="scientific">Fischerella thermalis JSC-11</name>
    <dbReference type="NCBI Taxonomy" id="741277"/>
    <lineage>
        <taxon>Bacteria</taxon>
        <taxon>Bacillati</taxon>
        <taxon>Cyanobacteriota</taxon>
        <taxon>Cyanophyceae</taxon>
        <taxon>Nostocales</taxon>
        <taxon>Hapalosiphonaceae</taxon>
        <taxon>Fischerella</taxon>
    </lineage>
</organism>
<evidence type="ECO:0000313" key="3">
    <source>
        <dbReference type="EMBL" id="EHC18723.1"/>
    </source>
</evidence>
<dbReference type="InterPro" id="IPR032856">
    <property type="entry name" value="GDE_N_bis"/>
</dbReference>
<feature type="domain" description="Putative glycogen debranching enzyme N-terminal" evidence="2">
    <location>
        <begin position="37"/>
        <end position="63"/>
    </location>
</feature>
<dbReference type="RefSeq" id="WP_009454820.1">
    <property type="nucleotide sequence ID" value="NZ_AGIZ01000002.1"/>
</dbReference>
<dbReference type="Pfam" id="PF14742">
    <property type="entry name" value="GDE_N_bis"/>
    <property type="match status" value="1"/>
</dbReference>
<name>G6FPC3_9CYAN</name>
<gene>
    <name evidence="3" type="ORF">FJSC11DRAFT_0703</name>
</gene>
<dbReference type="EMBL" id="AGIZ01000002">
    <property type="protein sequence ID" value="EHC18723.1"/>
    <property type="molecule type" value="Genomic_DNA"/>
</dbReference>
<comment type="caution">
    <text evidence="3">The sequence shown here is derived from an EMBL/GenBank/DDBJ whole genome shotgun (WGS) entry which is preliminary data.</text>
</comment>
<accession>G6FPC3</accession>
<evidence type="ECO:0000313" key="4">
    <source>
        <dbReference type="Proteomes" id="UP000004344"/>
    </source>
</evidence>
<dbReference type="AlphaFoldDB" id="G6FPC3"/>
<dbReference type="PATRIC" id="fig|741277.3.peg.819"/>
<reference evidence="3 4" key="1">
    <citation type="submission" date="2011-09" db="EMBL/GenBank/DDBJ databases">
        <title>The draft genome of Fischerella sp. JSC-11.</title>
        <authorList>
            <consortium name="US DOE Joint Genome Institute (JGI-PGF)"/>
            <person name="Lucas S."/>
            <person name="Han J."/>
            <person name="Lapidus A."/>
            <person name="Cheng J.-F."/>
            <person name="Goodwin L."/>
            <person name="Pitluck S."/>
            <person name="Peters L."/>
            <person name="Land M.L."/>
            <person name="Hauser L."/>
            <person name="Sarkisova S."/>
            <person name="Bryant D.A."/>
            <person name="Brown I."/>
            <person name="Woyke T.J."/>
        </authorList>
    </citation>
    <scope>NUCLEOTIDE SEQUENCE [LARGE SCALE GENOMIC DNA]</scope>
    <source>
        <strain evidence="3 4">JSC-11</strain>
    </source>
</reference>
<keyword evidence="4" id="KW-1185">Reference proteome</keyword>